<dbReference type="PANTHER" id="PTHR15949">
    <property type="entry name" value="TESTIS-EXPRESSED PROTEIN 264"/>
    <property type="match status" value="1"/>
</dbReference>
<organism evidence="2 3">
    <name type="scientific">Naja naja</name>
    <name type="common">Indian cobra</name>
    <dbReference type="NCBI Taxonomy" id="35670"/>
    <lineage>
        <taxon>Eukaryota</taxon>
        <taxon>Metazoa</taxon>
        <taxon>Chordata</taxon>
        <taxon>Craniata</taxon>
        <taxon>Vertebrata</taxon>
        <taxon>Euteleostomi</taxon>
        <taxon>Lepidosauria</taxon>
        <taxon>Squamata</taxon>
        <taxon>Bifurcata</taxon>
        <taxon>Unidentata</taxon>
        <taxon>Episquamata</taxon>
        <taxon>Toxicofera</taxon>
        <taxon>Serpentes</taxon>
        <taxon>Colubroidea</taxon>
        <taxon>Elapidae</taxon>
        <taxon>Elapinae</taxon>
        <taxon>Naja</taxon>
    </lineage>
</organism>
<dbReference type="GO" id="GO:0106300">
    <property type="term" value="P:protein-DNA covalent cross-linking repair"/>
    <property type="evidence" value="ECO:0007669"/>
    <property type="project" value="Ensembl"/>
</dbReference>
<dbReference type="GO" id="GO:0005829">
    <property type="term" value="C:cytosol"/>
    <property type="evidence" value="ECO:0007669"/>
    <property type="project" value="Ensembl"/>
</dbReference>
<dbReference type="PANTHER" id="PTHR15949:SF3">
    <property type="entry name" value="TESTIS-EXPRESSED PROTEIN 264"/>
    <property type="match status" value="1"/>
</dbReference>
<dbReference type="GeneTree" id="ENSGT00390000016901"/>
<dbReference type="GO" id="GO:0005657">
    <property type="term" value="C:replication fork"/>
    <property type="evidence" value="ECO:0007669"/>
    <property type="project" value="Ensembl"/>
</dbReference>
<evidence type="ECO:0000313" key="3">
    <source>
        <dbReference type="Proteomes" id="UP000694559"/>
    </source>
</evidence>
<feature type="compositionally biased region" description="Polar residues" evidence="1">
    <location>
        <begin position="129"/>
        <end position="146"/>
    </location>
</feature>
<feature type="compositionally biased region" description="Basic and acidic residues" evidence="1">
    <location>
        <begin position="207"/>
        <end position="231"/>
    </location>
</feature>
<dbReference type="Proteomes" id="UP000694559">
    <property type="component" value="Unplaced"/>
</dbReference>
<feature type="compositionally biased region" description="Low complexity" evidence="1">
    <location>
        <begin position="176"/>
        <end position="185"/>
    </location>
</feature>
<dbReference type="GO" id="GO:0000421">
    <property type="term" value="C:autophagosome membrane"/>
    <property type="evidence" value="ECO:0007669"/>
    <property type="project" value="Ensembl"/>
</dbReference>
<feature type="region of interest" description="Disordered" evidence="1">
    <location>
        <begin position="158"/>
        <end position="231"/>
    </location>
</feature>
<dbReference type="AlphaFoldDB" id="A0A8C6VM28"/>
<gene>
    <name evidence="2" type="primary">TEX264</name>
</gene>
<dbReference type="Ensembl" id="ENSNNAT00000004497.1">
    <property type="protein sequence ID" value="ENSNNAP00000004300.1"/>
    <property type="gene ID" value="ENSNNAG00000002886.1"/>
</dbReference>
<dbReference type="GO" id="GO:0038023">
    <property type="term" value="F:signaling receptor activity"/>
    <property type="evidence" value="ECO:0007669"/>
    <property type="project" value="Ensembl"/>
</dbReference>
<evidence type="ECO:0000313" key="2">
    <source>
        <dbReference type="Ensembl" id="ENSNNAP00000004300.1"/>
    </source>
</evidence>
<accession>A0A8C6VM28</accession>
<proteinExistence type="predicted"/>
<evidence type="ECO:0000256" key="1">
    <source>
        <dbReference type="SAM" id="MobiDB-lite"/>
    </source>
</evidence>
<feature type="compositionally biased region" description="Basic and acidic residues" evidence="1">
    <location>
        <begin position="163"/>
        <end position="175"/>
    </location>
</feature>
<feature type="region of interest" description="Disordered" evidence="1">
    <location>
        <begin position="113"/>
        <end position="146"/>
    </location>
</feature>
<dbReference type="GO" id="GO:0005789">
    <property type="term" value="C:endoplasmic reticulum membrane"/>
    <property type="evidence" value="ECO:0007669"/>
    <property type="project" value="Ensembl"/>
</dbReference>
<dbReference type="OMA" id="DEENWMR"/>
<dbReference type="GO" id="GO:0005634">
    <property type="term" value="C:nucleus"/>
    <property type="evidence" value="ECO:0007669"/>
    <property type="project" value="Ensembl"/>
</dbReference>
<reference evidence="2" key="1">
    <citation type="submission" date="2025-08" db="UniProtKB">
        <authorList>
            <consortium name="Ensembl"/>
        </authorList>
    </citation>
    <scope>IDENTIFICATION</scope>
</reference>
<reference evidence="2" key="2">
    <citation type="submission" date="2025-09" db="UniProtKB">
        <authorList>
            <consortium name="Ensembl"/>
        </authorList>
    </citation>
    <scope>IDENTIFICATION</scope>
</reference>
<dbReference type="OrthoDB" id="2140079at2759"/>
<name>A0A8C6VM28_NAJNA</name>
<dbReference type="GO" id="GO:0061709">
    <property type="term" value="P:reticulophagy"/>
    <property type="evidence" value="ECO:0007669"/>
    <property type="project" value="Ensembl"/>
</dbReference>
<protein>
    <submittedName>
        <fullName evidence="2">Testis expressed 264, ER-phagy receptor</fullName>
    </submittedName>
</protein>
<sequence length="231" mass="24880">MSDWLLIGLFVALVLLLLLTIFGFAVYSGLFTEVIVNAGLPPIGNITVAYKFQVGPYGDSGRFFTESCSVSPRLSSIAIYYDNPHTFICPLARQGDFYVPEMKELEKKNRAAAAAVETDDDQTDITGVDTMSETSSVSLEATTDISETSVATSILSPFASGHSQDEADNRSEHSYSESGASGSSFEELDMEGNGDGMAGLSCDLGSAEDRDPTQVKWTKEPLAPEEKRGEE</sequence>
<keyword evidence="3" id="KW-1185">Reference proteome</keyword>